<evidence type="ECO:0000256" key="5">
    <source>
        <dbReference type="ARBA" id="ARBA00022835"/>
    </source>
</evidence>
<evidence type="ECO:0000313" key="9">
    <source>
        <dbReference type="Proteomes" id="UP000027195"/>
    </source>
</evidence>
<dbReference type="Gene3D" id="3.30.230.70">
    <property type="entry name" value="GHMP Kinase, N-terminal domain"/>
    <property type="match status" value="1"/>
</dbReference>
<dbReference type="GO" id="GO:0000177">
    <property type="term" value="C:cytoplasmic exosome (RNase complex)"/>
    <property type="evidence" value="ECO:0007669"/>
    <property type="project" value="TreeGrafter"/>
</dbReference>
<dbReference type="OrthoDB" id="272245at2759"/>
<dbReference type="PANTHER" id="PTHR11097">
    <property type="entry name" value="EXOSOME COMPLEX EXONUCLEASE RIBOSOMAL RNA PROCESSING PROTEIN"/>
    <property type="match status" value="1"/>
</dbReference>
<dbReference type="HOGENOM" id="CLU_038194_2_0_1"/>
<dbReference type="GO" id="GO:0005730">
    <property type="term" value="C:nucleolus"/>
    <property type="evidence" value="ECO:0007669"/>
    <property type="project" value="UniProtKB-SubCell"/>
</dbReference>
<dbReference type="InterPro" id="IPR036345">
    <property type="entry name" value="ExoRNase_PH_dom2_sf"/>
</dbReference>
<evidence type="ECO:0000256" key="4">
    <source>
        <dbReference type="ARBA" id="ARBA00022490"/>
    </source>
</evidence>
<evidence type="ECO:0000256" key="6">
    <source>
        <dbReference type="ARBA" id="ARBA00042523"/>
    </source>
</evidence>
<feature type="domain" description="Exoribonuclease phosphorolytic" evidence="7">
    <location>
        <begin position="30"/>
        <end position="166"/>
    </location>
</feature>
<dbReference type="GO" id="GO:0071028">
    <property type="term" value="P:nuclear mRNA surveillance"/>
    <property type="evidence" value="ECO:0007669"/>
    <property type="project" value="TreeGrafter"/>
</dbReference>
<dbReference type="PANTHER" id="PTHR11097:SF8">
    <property type="entry name" value="EXOSOME COMPLEX COMPONENT RRP42"/>
    <property type="match status" value="1"/>
</dbReference>
<dbReference type="InterPro" id="IPR020568">
    <property type="entry name" value="Ribosomal_Su5_D2-typ_SF"/>
</dbReference>
<dbReference type="SUPFAM" id="SSF55666">
    <property type="entry name" value="Ribonuclease PH domain 2-like"/>
    <property type="match status" value="1"/>
</dbReference>
<accession>A0A067NAT3</accession>
<dbReference type="AlphaFoldDB" id="A0A067NAT3"/>
<evidence type="ECO:0000313" key="8">
    <source>
        <dbReference type="EMBL" id="KDQ20856.1"/>
    </source>
</evidence>
<dbReference type="InterPro" id="IPR001247">
    <property type="entry name" value="ExoRNase_PH_dom1"/>
</dbReference>
<dbReference type="STRING" id="930990.A0A067NAT3"/>
<dbReference type="GO" id="GO:0034476">
    <property type="term" value="P:U5 snRNA 3'-end processing"/>
    <property type="evidence" value="ECO:0007669"/>
    <property type="project" value="TreeGrafter"/>
</dbReference>
<sequence>MAYVSKSENSYITTSLLAGIRADGRSPTDYRNISLEIGVVPVANGSARARVGETEVVAAIKLEVEDVGEGENEGRDGGRVLCHVSCTPSAYPHHSLSALDELSDELSSLLQSILSHTLTPSEQLTLVPGKKAWFISLDALILSDAGNAHDALFIAARAALWDLRIPYTRGIEFDIKDGEVVVGDSEGIGRMIGRKRTVDFELPDLLDDGVPLEGRDSLPVCISLNLLPPTHFLDASLQEEQSVLSRLLLFFSFPQPSPTSTLYGTRFIGPNELPFNMLKPLVKDGEKYARELAEALNKKLKQEESQVSAPMSAFG</sequence>
<keyword evidence="9" id="KW-1185">Reference proteome</keyword>
<dbReference type="Proteomes" id="UP000027195">
    <property type="component" value="Unassembled WGS sequence"/>
</dbReference>
<dbReference type="SUPFAM" id="SSF54211">
    <property type="entry name" value="Ribosomal protein S5 domain 2-like"/>
    <property type="match status" value="1"/>
</dbReference>
<evidence type="ECO:0000259" key="7">
    <source>
        <dbReference type="Pfam" id="PF01138"/>
    </source>
</evidence>
<dbReference type="GO" id="GO:0035925">
    <property type="term" value="F:mRNA 3'-UTR AU-rich region binding"/>
    <property type="evidence" value="ECO:0007669"/>
    <property type="project" value="TreeGrafter"/>
</dbReference>
<reference evidence="9" key="1">
    <citation type="journal article" date="2014" name="Proc. Natl. Acad. Sci. U.S.A.">
        <title>Extensive sampling of basidiomycete genomes demonstrates inadequacy of the white-rot/brown-rot paradigm for wood decay fungi.</title>
        <authorList>
            <person name="Riley R."/>
            <person name="Salamov A.A."/>
            <person name="Brown D.W."/>
            <person name="Nagy L.G."/>
            <person name="Floudas D."/>
            <person name="Held B.W."/>
            <person name="Levasseur A."/>
            <person name="Lombard V."/>
            <person name="Morin E."/>
            <person name="Otillar R."/>
            <person name="Lindquist E.A."/>
            <person name="Sun H."/>
            <person name="LaButti K.M."/>
            <person name="Schmutz J."/>
            <person name="Jabbour D."/>
            <person name="Luo H."/>
            <person name="Baker S.E."/>
            <person name="Pisabarro A.G."/>
            <person name="Walton J.D."/>
            <person name="Blanchette R.A."/>
            <person name="Henrissat B."/>
            <person name="Martin F."/>
            <person name="Cullen D."/>
            <person name="Hibbett D.S."/>
            <person name="Grigoriev I.V."/>
        </authorList>
    </citation>
    <scope>NUCLEOTIDE SEQUENCE [LARGE SCALE GENOMIC DNA]</scope>
    <source>
        <strain evidence="9">FD-172 SS1</strain>
    </source>
</reference>
<comment type="similarity">
    <text evidence="3">Belongs to the RNase PH family.</text>
</comment>
<dbReference type="InParanoid" id="A0A067NAT3"/>
<evidence type="ECO:0000256" key="3">
    <source>
        <dbReference type="ARBA" id="ARBA00006678"/>
    </source>
</evidence>
<dbReference type="InterPro" id="IPR050590">
    <property type="entry name" value="Exosome_comp_Rrp42_subfam"/>
</dbReference>
<keyword evidence="4" id="KW-0963">Cytoplasm</keyword>
<gene>
    <name evidence="8" type="ORF">BOTBODRAFT_100718</name>
</gene>
<name>A0A067NAT3_BOTB1</name>
<evidence type="ECO:0000256" key="1">
    <source>
        <dbReference type="ARBA" id="ARBA00004496"/>
    </source>
</evidence>
<dbReference type="GO" id="GO:0071038">
    <property type="term" value="P:TRAMP-dependent tRNA surveillance pathway"/>
    <property type="evidence" value="ECO:0007669"/>
    <property type="project" value="TreeGrafter"/>
</dbReference>
<dbReference type="InterPro" id="IPR027408">
    <property type="entry name" value="PNPase/RNase_PH_dom_sf"/>
</dbReference>
<dbReference type="GO" id="GO:0034473">
    <property type="term" value="P:U1 snRNA 3'-end processing"/>
    <property type="evidence" value="ECO:0007669"/>
    <property type="project" value="TreeGrafter"/>
</dbReference>
<proteinExistence type="inferred from homology"/>
<organism evidence="8 9">
    <name type="scientific">Botryobasidium botryosum (strain FD-172 SS1)</name>
    <dbReference type="NCBI Taxonomy" id="930990"/>
    <lineage>
        <taxon>Eukaryota</taxon>
        <taxon>Fungi</taxon>
        <taxon>Dikarya</taxon>
        <taxon>Basidiomycota</taxon>
        <taxon>Agaricomycotina</taxon>
        <taxon>Agaricomycetes</taxon>
        <taxon>Cantharellales</taxon>
        <taxon>Botryobasidiaceae</taxon>
        <taxon>Botryobasidium</taxon>
    </lineage>
</organism>
<protein>
    <recommendedName>
        <fullName evidence="6">Ribosomal RNA-processing protein 42</fullName>
    </recommendedName>
</protein>
<dbReference type="GO" id="GO:0000176">
    <property type="term" value="C:nuclear exosome (RNase complex)"/>
    <property type="evidence" value="ECO:0007669"/>
    <property type="project" value="UniProtKB-ARBA"/>
</dbReference>
<dbReference type="GO" id="GO:0034475">
    <property type="term" value="P:U4 snRNA 3'-end processing"/>
    <property type="evidence" value="ECO:0007669"/>
    <property type="project" value="TreeGrafter"/>
</dbReference>
<dbReference type="GO" id="GO:0000467">
    <property type="term" value="P:exonucleolytic trimming to generate mature 3'-end of 5.8S rRNA from tricistronic rRNA transcript (SSU-rRNA, 5.8S rRNA, LSU-rRNA)"/>
    <property type="evidence" value="ECO:0007669"/>
    <property type="project" value="TreeGrafter"/>
</dbReference>
<dbReference type="EMBL" id="KL198017">
    <property type="protein sequence ID" value="KDQ20856.1"/>
    <property type="molecule type" value="Genomic_DNA"/>
</dbReference>
<dbReference type="FunCoup" id="A0A067NAT3">
    <property type="interactions" value="61"/>
</dbReference>
<dbReference type="GO" id="GO:0016075">
    <property type="term" value="P:rRNA catabolic process"/>
    <property type="evidence" value="ECO:0007669"/>
    <property type="project" value="TreeGrafter"/>
</dbReference>
<dbReference type="Pfam" id="PF01138">
    <property type="entry name" value="RNase_PH"/>
    <property type="match status" value="1"/>
</dbReference>
<dbReference type="GO" id="GO:0071035">
    <property type="term" value="P:nuclear polyadenylation-dependent rRNA catabolic process"/>
    <property type="evidence" value="ECO:0007669"/>
    <property type="project" value="TreeGrafter"/>
</dbReference>
<evidence type="ECO:0000256" key="2">
    <source>
        <dbReference type="ARBA" id="ARBA00004604"/>
    </source>
</evidence>
<comment type="subcellular location">
    <subcellularLocation>
        <location evidence="1">Cytoplasm</location>
    </subcellularLocation>
    <subcellularLocation>
        <location evidence="2">Nucleus</location>
        <location evidence="2">Nucleolus</location>
    </subcellularLocation>
</comment>
<keyword evidence="5" id="KW-0271">Exosome</keyword>